<dbReference type="InterPro" id="IPR011059">
    <property type="entry name" value="Metal-dep_hydrolase_composite"/>
</dbReference>
<sequence>MKTYLTNARLITTDAVIDDAALLIEDGHIAAINPESTSNVESISLNNEYLLPGLVDLHCDAIETEIEPRSNAFFPVDFAVAQTDRINAAVGITTPFHAISFAHEEFGVRNNEIATKIVRALHDYQPQQLVNNQVHCRYEITDPTGLPILLNLLEENAIHLISLMDHTPGQGQFKSLQAFQDYLTKNHSKTIVEAQTIAARKVDQGVHALERVKTLISKALSKGIQIASHDDDNPERIISMEELGVHISEFPINLETAIAAQKSGLMTVFGAPNLLRGQSQSGSIKAIDAIKHQVGDILCGDYSPASLLAAAFRIPELEDWSLPEAIKLVTSNPAEAANLMDRGEIATGKRADLIAVKHSNSFPQVTTTWVEGRIVYQCHYLK</sequence>
<evidence type="ECO:0000259" key="1">
    <source>
        <dbReference type="Pfam" id="PF01979"/>
    </source>
</evidence>
<dbReference type="SUPFAM" id="SSF51556">
    <property type="entry name" value="Metallo-dependent hydrolases"/>
    <property type="match status" value="1"/>
</dbReference>
<dbReference type="NCBIfam" id="NF011984">
    <property type="entry name" value="PRK15446.1-5"/>
    <property type="match status" value="1"/>
</dbReference>
<dbReference type="PANTHER" id="PTHR43135">
    <property type="entry name" value="ALPHA-D-RIBOSE 1-METHYLPHOSPHONATE 5-TRIPHOSPHATE DIPHOSPHATASE"/>
    <property type="match status" value="1"/>
</dbReference>
<proteinExistence type="predicted"/>
<organism evidence="2 3">
    <name type="scientific">Calothrix parasitica NIES-267</name>
    <dbReference type="NCBI Taxonomy" id="1973488"/>
    <lineage>
        <taxon>Bacteria</taxon>
        <taxon>Bacillati</taxon>
        <taxon>Cyanobacteriota</taxon>
        <taxon>Cyanophyceae</taxon>
        <taxon>Nostocales</taxon>
        <taxon>Calotrichaceae</taxon>
        <taxon>Calothrix</taxon>
    </lineage>
</organism>
<dbReference type="InterPro" id="IPR032466">
    <property type="entry name" value="Metal_Hydrolase"/>
</dbReference>
<dbReference type="NCBIfam" id="NF011987">
    <property type="entry name" value="PRK15446.2-3"/>
    <property type="match status" value="1"/>
</dbReference>
<keyword evidence="3" id="KW-1185">Reference proteome</keyword>
<dbReference type="EMBL" id="AP018227">
    <property type="protein sequence ID" value="BAY83304.1"/>
    <property type="molecule type" value="Genomic_DNA"/>
</dbReference>
<name>A0A1Z4LQ58_9CYAN</name>
<dbReference type="InterPro" id="IPR006680">
    <property type="entry name" value="Amidohydro-rel"/>
</dbReference>
<feature type="domain" description="Amidohydrolase-related" evidence="1">
    <location>
        <begin position="206"/>
        <end position="375"/>
    </location>
</feature>
<protein>
    <submittedName>
        <fullName evidence="2">Phosphonate metabolism protein PhnM</fullName>
    </submittedName>
</protein>
<dbReference type="NCBIfam" id="TIGR02318">
    <property type="entry name" value="phosphono_phnM"/>
    <property type="match status" value="1"/>
</dbReference>
<dbReference type="Gene3D" id="2.30.40.10">
    <property type="entry name" value="Urease, subunit C, domain 1"/>
    <property type="match status" value="2"/>
</dbReference>
<dbReference type="NCBIfam" id="NF011989">
    <property type="entry name" value="PRK15446.2-5"/>
    <property type="match status" value="1"/>
</dbReference>
<gene>
    <name evidence="2" type="ORF">NIES267_27910</name>
</gene>
<evidence type="ECO:0000313" key="2">
    <source>
        <dbReference type="EMBL" id="BAY83304.1"/>
    </source>
</evidence>
<dbReference type="PIRSF" id="PIRSF038971">
    <property type="entry name" value="PhnM"/>
    <property type="match status" value="1"/>
</dbReference>
<dbReference type="InterPro" id="IPR051781">
    <property type="entry name" value="Metallo-dep_Hydrolase"/>
</dbReference>
<dbReference type="NCBIfam" id="NF011990">
    <property type="entry name" value="PRK15446.2-6"/>
    <property type="match status" value="1"/>
</dbReference>
<dbReference type="GO" id="GO:0019700">
    <property type="term" value="P:organic phosphonate catabolic process"/>
    <property type="evidence" value="ECO:0007669"/>
    <property type="project" value="InterPro"/>
</dbReference>
<evidence type="ECO:0000313" key="3">
    <source>
        <dbReference type="Proteomes" id="UP000218418"/>
    </source>
</evidence>
<dbReference type="SUPFAM" id="SSF51338">
    <property type="entry name" value="Composite domain of metallo-dependent hydrolases"/>
    <property type="match status" value="1"/>
</dbReference>
<dbReference type="CDD" id="cd01306">
    <property type="entry name" value="PhnM"/>
    <property type="match status" value="1"/>
</dbReference>
<dbReference type="PANTHER" id="PTHR43135:SF3">
    <property type="entry name" value="ALPHA-D-RIBOSE 1-METHYLPHOSPHONATE 5-TRIPHOSPHATE DIPHOSPHATASE"/>
    <property type="match status" value="1"/>
</dbReference>
<dbReference type="Pfam" id="PF01979">
    <property type="entry name" value="Amidohydro_1"/>
    <property type="match status" value="1"/>
</dbReference>
<reference evidence="2 3" key="1">
    <citation type="submission" date="2017-06" db="EMBL/GenBank/DDBJ databases">
        <title>Genome sequencing of cyanobaciteial culture collection at National Institute for Environmental Studies (NIES).</title>
        <authorList>
            <person name="Hirose Y."/>
            <person name="Shimura Y."/>
            <person name="Fujisawa T."/>
            <person name="Nakamura Y."/>
            <person name="Kawachi M."/>
        </authorList>
    </citation>
    <scope>NUCLEOTIDE SEQUENCE [LARGE SCALE GENOMIC DNA]</scope>
    <source>
        <strain evidence="2 3">NIES-267</strain>
    </source>
</reference>
<dbReference type="AlphaFoldDB" id="A0A1Z4LQ58"/>
<dbReference type="InterPro" id="IPR012696">
    <property type="entry name" value="PhnM"/>
</dbReference>
<dbReference type="OrthoDB" id="9776488at2"/>
<dbReference type="Proteomes" id="UP000218418">
    <property type="component" value="Chromosome"/>
</dbReference>
<dbReference type="GO" id="GO:0016810">
    <property type="term" value="F:hydrolase activity, acting on carbon-nitrogen (but not peptide) bonds"/>
    <property type="evidence" value="ECO:0007669"/>
    <property type="project" value="InterPro"/>
</dbReference>
<accession>A0A1Z4LQ58</accession>